<keyword evidence="7" id="KW-0472">Membrane</keyword>
<proteinExistence type="predicted"/>
<gene>
    <name evidence="9" type="primary">ccmA</name>
    <name evidence="9" type="ORF">E2I14_06390</name>
</gene>
<dbReference type="GO" id="GO:0016887">
    <property type="term" value="F:ATP hydrolysis activity"/>
    <property type="evidence" value="ECO:0007669"/>
    <property type="project" value="InterPro"/>
</dbReference>
<dbReference type="Gene3D" id="3.40.50.300">
    <property type="entry name" value="P-loop containing nucleotide triphosphate hydrolases"/>
    <property type="match status" value="1"/>
</dbReference>
<protein>
    <submittedName>
        <fullName evidence="9">Cytochrome c biogenesis heme-transporting ATPase CcmA</fullName>
    </submittedName>
</protein>
<dbReference type="PANTHER" id="PTHR43499">
    <property type="entry name" value="ABC TRANSPORTER I FAMILY MEMBER 1"/>
    <property type="match status" value="1"/>
</dbReference>
<name>A0A4R5W3Q0_9BURK</name>
<dbReference type="PANTHER" id="PTHR43499:SF1">
    <property type="entry name" value="ABC TRANSPORTER I FAMILY MEMBER 1"/>
    <property type="match status" value="1"/>
</dbReference>
<evidence type="ECO:0000256" key="7">
    <source>
        <dbReference type="ARBA" id="ARBA00023136"/>
    </source>
</evidence>
<dbReference type="InterPro" id="IPR003439">
    <property type="entry name" value="ABC_transporter-like_ATP-bd"/>
</dbReference>
<dbReference type="PROSITE" id="PS50893">
    <property type="entry name" value="ABC_TRANSPORTER_2"/>
    <property type="match status" value="1"/>
</dbReference>
<evidence type="ECO:0000256" key="4">
    <source>
        <dbReference type="ARBA" id="ARBA00022748"/>
    </source>
</evidence>
<organism evidence="9 10">
    <name type="scientific">Sapientia aquatica</name>
    <dbReference type="NCBI Taxonomy" id="1549640"/>
    <lineage>
        <taxon>Bacteria</taxon>
        <taxon>Pseudomonadati</taxon>
        <taxon>Pseudomonadota</taxon>
        <taxon>Betaproteobacteria</taxon>
        <taxon>Burkholderiales</taxon>
        <taxon>Oxalobacteraceae</taxon>
        <taxon>Sapientia</taxon>
    </lineage>
</organism>
<dbReference type="OrthoDB" id="9800654at2"/>
<evidence type="ECO:0000313" key="9">
    <source>
        <dbReference type="EMBL" id="TDK67384.1"/>
    </source>
</evidence>
<keyword evidence="10" id="KW-1185">Reference proteome</keyword>
<dbReference type="InterPro" id="IPR005895">
    <property type="entry name" value="ABC_transptr_haem_export_CcmA"/>
</dbReference>
<dbReference type="NCBIfam" id="TIGR01189">
    <property type="entry name" value="ccmA"/>
    <property type="match status" value="1"/>
</dbReference>
<keyword evidence="2" id="KW-1003">Cell membrane</keyword>
<feature type="domain" description="ABC transporter" evidence="8">
    <location>
        <begin position="3"/>
        <end position="210"/>
    </location>
</feature>
<dbReference type="SUPFAM" id="SSF52540">
    <property type="entry name" value="P-loop containing nucleoside triphosphate hydrolases"/>
    <property type="match status" value="1"/>
</dbReference>
<dbReference type="GO" id="GO:0022857">
    <property type="term" value="F:transmembrane transporter activity"/>
    <property type="evidence" value="ECO:0007669"/>
    <property type="project" value="InterPro"/>
</dbReference>
<keyword evidence="1" id="KW-0813">Transport</keyword>
<dbReference type="NCBIfam" id="NF010061">
    <property type="entry name" value="PRK13538.1"/>
    <property type="match status" value="1"/>
</dbReference>
<dbReference type="InterPro" id="IPR003593">
    <property type="entry name" value="AAA+_ATPase"/>
</dbReference>
<evidence type="ECO:0000259" key="8">
    <source>
        <dbReference type="PROSITE" id="PS50893"/>
    </source>
</evidence>
<dbReference type="RefSeq" id="WP_133326584.1">
    <property type="nucleotide sequence ID" value="NZ_SMYL01000002.1"/>
</dbReference>
<evidence type="ECO:0000313" key="10">
    <source>
        <dbReference type="Proteomes" id="UP000294829"/>
    </source>
</evidence>
<keyword evidence="6" id="KW-1278">Translocase</keyword>
<dbReference type="Pfam" id="PF00005">
    <property type="entry name" value="ABC_tran"/>
    <property type="match status" value="1"/>
</dbReference>
<evidence type="ECO:0000256" key="1">
    <source>
        <dbReference type="ARBA" id="ARBA00022448"/>
    </source>
</evidence>
<dbReference type="GO" id="GO:0017004">
    <property type="term" value="P:cytochrome complex assembly"/>
    <property type="evidence" value="ECO:0007669"/>
    <property type="project" value="UniProtKB-KW"/>
</dbReference>
<dbReference type="EMBL" id="SMYL01000002">
    <property type="protein sequence ID" value="TDK67384.1"/>
    <property type="molecule type" value="Genomic_DNA"/>
</dbReference>
<dbReference type="InterPro" id="IPR027417">
    <property type="entry name" value="P-loop_NTPase"/>
</dbReference>
<dbReference type="SMART" id="SM00382">
    <property type="entry name" value="AAA"/>
    <property type="match status" value="1"/>
</dbReference>
<evidence type="ECO:0000256" key="5">
    <source>
        <dbReference type="ARBA" id="ARBA00022840"/>
    </source>
</evidence>
<accession>A0A4R5W3Q0</accession>
<dbReference type="GO" id="GO:0005524">
    <property type="term" value="F:ATP binding"/>
    <property type="evidence" value="ECO:0007669"/>
    <property type="project" value="UniProtKB-KW"/>
</dbReference>
<evidence type="ECO:0000256" key="6">
    <source>
        <dbReference type="ARBA" id="ARBA00022967"/>
    </source>
</evidence>
<sequence length="212" mass="22935">MTLQAFQLACLRGDRELFSQLDVTVHPGEALHVVGNNGTGKTSLLRILAGLALPSEGEVRWAGEDIRNAPMAFRSQLNYFGHLNALKDDLLAWESVVISSAILGKTIRPDEAYSALDLLGVQHIAELPVHALSQGQKKRVALARLPFCSHTPLWLLDEPFAALDELAISHVAGLIGRHLDNNGLVVYTTHQEVALPSGNRRVLDLNAVAACG</sequence>
<dbReference type="AlphaFoldDB" id="A0A4R5W3Q0"/>
<dbReference type="Proteomes" id="UP000294829">
    <property type="component" value="Unassembled WGS sequence"/>
</dbReference>
<keyword evidence="4" id="KW-0201">Cytochrome c-type biogenesis</keyword>
<reference evidence="9 10" key="1">
    <citation type="submission" date="2019-03" db="EMBL/GenBank/DDBJ databases">
        <title>Sapientia aquatica gen. nov., sp. nov., isolated from a crater lake.</title>
        <authorList>
            <person name="Felfoldi T."/>
            <person name="Szabo A."/>
            <person name="Toth E."/>
            <person name="Schumann P."/>
            <person name="Keki Z."/>
            <person name="Marialigeti K."/>
            <person name="Mathe I."/>
        </authorList>
    </citation>
    <scope>NUCLEOTIDE SEQUENCE [LARGE SCALE GENOMIC DNA]</scope>
    <source>
        <strain evidence="9 10">SA-152</strain>
    </source>
</reference>
<evidence type="ECO:0000256" key="2">
    <source>
        <dbReference type="ARBA" id="ARBA00022475"/>
    </source>
</evidence>
<keyword evidence="5" id="KW-0067">ATP-binding</keyword>
<keyword evidence="3" id="KW-0547">Nucleotide-binding</keyword>
<comment type="caution">
    <text evidence="9">The sequence shown here is derived from an EMBL/GenBank/DDBJ whole genome shotgun (WGS) entry which is preliminary data.</text>
</comment>
<evidence type="ECO:0000256" key="3">
    <source>
        <dbReference type="ARBA" id="ARBA00022741"/>
    </source>
</evidence>